<proteinExistence type="inferred from homology"/>
<reference evidence="6 8" key="1">
    <citation type="journal article" date="2012" name="Nature">
        <title>Algal genomes reveal evolutionary mosaicism and the fate of nucleomorphs.</title>
        <authorList>
            <consortium name="DOE Joint Genome Institute"/>
            <person name="Curtis B.A."/>
            <person name="Tanifuji G."/>
            <person name="Burki F."/>
            <person name="Gruber A."/>
            <person name="Irimia M."/>
            <person name="Maruyama S."/>
            <person name="Arias M.C."/>
            <person name="Ball S.G."/>
            <person name="Gile G.H."/>
            <person name="Hirakawa Y."/>
            <person name="Hopkins J.F."/>
            <person name="Kuo A."/>
            <person name="Rensing S.A."/>
            <person name="Schmutz J."/>
            <person name="Symeonidi A."/>
            <person name="Elias M."/>
            <person name="Eveleigh R.J."/>
            <person name="Herman E.K."/>
            <person name="Klute M.J."/>
            <person name="Nakayama T."/>
            <person name="Obornik M."/>
            <person name="Reyes-Prieto A."/>
            <person name="Armbrust E.V."/>
            <person name="Aves S.J."/>
            <person name="Beiko R.G."/>
            <person name="Coutinho P."/>
            <person name="Dacks J.B."/>
            <person name="Durnford D.G."/>
            <person name="Fast N.M."/>
            <person name="Green B.R."/>
            <person name="Grisdale C.J."/>
            <person name="Hempel F."/>
            <person name="Henrissat B."/>
            <person name="Hoppner M.P."/>
            <person name="Ishida K."/>
            <person name="Kim E."/>
            <person name="Koreny L."/>
            <person name="Kroth P.G."/>
            <person name="Liu Y."/>
            <person name="Malik S.B."/>
            <person name="Maier U.G."/>
            <person name="McRose D."/>
            <person name="Mock T."/>
            <person name="Neilson J.A."/>
            <person name="Onodera N.T."/>
            <person name="Poole A.M."/>
            <person name="Pritham E.J."/>
            <person name="Richards T.A."/>
            <person name="Rocap G."/>
            <person name="Roy S.W."/>
            <person name="Sarai C."/>
            <person name="Schaack S."/>
            <person name="Shirato S."/>
            <person name="Slamovits C.H."/>
            <person name="Spencer D.F."/>
            <person name="Suzuki S."/>
            <person name="Worden A.Z."/>
            <person name="Zauner S."/>
            <person name="Barry K."/>
            <person name="Bell C."/>
            <person name="Bharti A.K."/>
            <person name="Crow J.A."/>
            <person name="Grimwood J."/>
            <person name="Kramer R."/>
            <person name="Lindquist E."/>
            <person name="Lucas S."/>
            <person name="Salamov A."/>
            <person name="McFadden G.I."/>
            <person name="Lane C.E."/>
            <person name="Keeling P.J."/>
            <person name="Gray M.W."/>
            <person name="Grigoriev I.V."/>
            <person name="Archibald J.M."/>
        </authorList>
    </citation>
    <scope>NUCLEOTIDE SEQUENCE</scope>
    <source>
        <strain evidence="6 8">CCMP2712</strain>
    </source>
</reference>
<dbReference type="GeneID" id="17292756"/>
<dbReference type="EMBL" id="JH993080">
    <property type="protein sequence ID" value="EKX36059.1"/>
    <property type="molecule type" value="Genomic_DNA"/>
</dbReference>
<comment type="similarity">
    <text evidence="1">Belongs to the ACBP family.</text>
</comment>
<evidence type="ECO:0000256" key="1">
    <source>
        <dbReference type="ARBA" id="ARBA00005567"/>
    </source>
</evidence>
<dbReference type="AlphaFoldDB" id="L1IJF5"/>
<evidence type="ECO:0000313" key="7">
    <source>
        <dbReference type="EnsemblProtists" id="EKX36059"/>
    </source>
</evidence>
<evidence type="ECO:0000256" key="2">
    <source>
        <dbReference type="ARBA" id="ARBA00023121"/>
    </source>
</evidence>
<name>L1IJF5_GUITC</name>
<dbReference type="RefSeq" id="XP_005823039.1">
    <property type="nucleotide sequence ID" value="XM_005822982.1"/>
</dbReference>
<dbReference type="STRING" id="905079.L1IJF5"/>
<keyword evidence="8" id="KW-1185">Reference proteome</keyword>
<feature type="signal peptide" evidence="4">
    <location>
        <begin position="1"/>
        <end position="26"/>
    </location>
</feature>
<dbReference type="Gene3D" id="1.20.80.10">
    <property type="match status" value="1"/>
</dbReference>
<dbReference type="eggNOG" id="KOG0817">
    <property type="taxonomic scope" value="Eukaryota"/>
</dbReference>
<evidence type="ECO:0000256" key="4">
    <source>
        <dbReference type="SAM" id="SignalP"/>
    </source>
</evidence>
<dbReference type="PANTHER" id="PTHR23310:SF62">
    <property type="entry name" value="ACYL-COA BINDING PROTEIN 1, ISOFORM A"/>
    <property type="match status" value="1"/>
</dbReference>
<reference evidence="8" key="2">
    <citation type="submission" date="2012-11" db="EMBL/GenBank/DDBJ databases">
        <authorList>
            <person name="Kuo A."/>
            <person name="Curtis B.A."/>
            <person name="Tanifuji G."/>
            <person name="Burki F."/>
            <person name="Gruber A."/>
            <person name="Irimia M."/>
            <person name="Maruyama S."/>
            <person name="Arias M.C."/>
            <person name="Ball S.G."/>
            <person name="Gile G.H."/>
            <person name="Hirakawa Y."/>
            <person name="Hopkins J.F."/>
            <person name="Rensing S.A."/>
            <person name="Schmutz J."/>
            <person name="Symeonidi A."/>
            <person name="Elias M."/>
            <person name="Eveleigh R.J."/>
            <person name="Herman E.K."/>
            <person name="Klute M.J."/>
            <person name="Nakayama T."/>
            <person name="Obornik M."/>
            <person name="Reyes-Prieto A."/>
            <person name="Armbrust E.V."/>
            <person name="Aves S.J."/>
            <person name="Beiko R.G."/>
            <person name="Coutinho P."/>
            <person name="Dacks J.B."/>
            <person name="Durnford D.G."/>
            <person name="Fast N.M."/>
            <person name="Green B.R."/>
            <person name="Grisdale C."/>
            <person name="Hempe F."/>
            <person name="Henrissat B."/>
            <person name="Hoppner M.P."/>
            <person name="Ishida K.-I."/>
            <person name="Kim E."/>
            <person name="Koreny L."/>
            <person name="Kroth P.G."/>
            <person name="Liu Y."/>
            <person name="Malik S.-B."/>
            <person name="Maier U.G."/>
            <person name="McRose D."/>
            <person name="Mock T."/>
            <person name="Neilson J.A."/>
            <person name="Onodera N.T."/>
            <person name="Poole A.M."/>
            <person name="Pritham E.J."/>
            <person name="Richards T.A."/>
            <person name="Rocap G."/>
            <person name="Roy S.W."/>
            <person name="Sarai C."/>
            <person name="Schaack S."/>
            <person name="Shirato S."/>
            <person name="Slamovits C.H."/>
            <person name="Spencer D.F."/>
            <person name="Suzuki S."/>
            <person name="Worden A.Z."/>
            <person name="Zauner S."/>
            <person name="Barry K."/>
            <person name="Bell C."/>
            <person name="Bharti A.K."/>
            <person name="Crow J.A."/>
            <person name="Grimwood J."/>
            <person name="Kramer R."/>
            <person name="Lindquist E."/>
            <person name="Lucas S."/>
            <person name="Salamov A."/>
            <person name="McFadden G.I."/>
            <person name="Lane C.E."/>
            <person name="Keeling P.J."/>
            <person name="Gray M.W."/>
            <person name="Grigoriev I.V."/>
            <person name="Archibald J.M."/>
        </authorList>
    </citation>
    <scope>NUCLEOTIDE SEQUENCE</scope>
    <source>
        <strain evidence="8">CCMP2712</strain>
    </source>
</reference>
<dbReference type="GO" id="GO:0006631">
    <property type="term" value="P:fatty acid metabolic process"/>
    <property type="evidence" value="ECO:0007669"/>
    <property type="project" value="TreeGrafter"/>
</dbReference>
<dbReference type="PANTHER" id="PTHR23310">
    <property type="entry name" value="ACYL-COA-BINDING PROTEIN, ACBP"/>
    <property type="match status" value="1"/>
</dbReference>
<keyword evidence="2" id="KW-0446">Lipid-binding</keyword>
<accession>L1IJF5</accession>
<keyword evidence="4" id="KW-0732">Signal</keyword>
<dbReference type="SUPFAM" id="SSF47027">
    <property type="entry name" value="Acyl-CoA binding protein"/>
    <property type="match status" value="1"/>
</dbReference>
<evidence type="ECO:0000259" key="5">
    <source>
        <dbReference type="PROSITE" id="PS51228"/>
    </source>
</evidence>
<evidence type="ECO:0000313" key="6">
    <source>
        <dbReference type="EMBL" id="EKX36059.1"/>
    </source>
</evidence>
<dbReference type="EnsemblProtists" id="EKX36059">
    <property type="protein sequence ID" value="EKX36059"/>
    <property type="gene ID" value="GUITHDRAFT_146055"/>
</dbReference>
<dbReference type="OrthoDB" id="346910at2759"/>
<organism evidence="6">
    <name type="scientific">Guillardia theta (strain CCMP2712)</name>
    <name type="common">Cryptophyte</name>
    <dbReference type="NCBI Taxonomy" id="905079"/>
    <lineage>
        <taxon>Eukaryota</taxon>
        <taxon>Cryptophyceae</taxon>
        <taxon>Pyrenomonadales</taxon>
        <taxon>Geminigeraceae</taxon>
        <taxon>Guillardia</taxon>
    </lineage>
</organism>
<dbReference type="GO" id="GO:0000062">
    <property type="term" value="F:fatty-acyl-CoA binding"/>
    <property type="evidence" value="ECO:0007669"/>
    <property type="project" value="InterPro"/>
</dbReference>
<gene>
    <name evidence="6" type="ORF">GUITHDRAFT_146055</name>
</gene>
<evidence type="ECO:0000313" key="8">
    <source>
        <dbReference type="Proteomes" id="UP000011087"/>
    </source>
</evidence>
<feature type="domain" description="ACB" evidence="5">
    <location>
        <begin position="67"/>
        <end position="151"/>
    </location>
</feature>
<dbReference type="InterPro" id="IPR014352">
    <property type="entry name" value="FERM/acyl-CoA-bd_prot_sf"/>
</dbReference>
<sequence length="208" mass="23201">MRPMVPLLPLPPSLLLLLSPLLRVEASETSSFVVSSSSPHCTLPPSSPVPHMLSLRGGSGFMPVNNLQKDFQIACEYARTLNGVSVETRLLLYGFYKQATVGPCTGPEPSIFAWAERAKWQHWAALGNLTSTDAMKEYLKAMDGIEPKWRELASSQPVPQVEKLMTADHMSSSTDETTESEEEWISDEQEGEQRARFNFSSMWRLVLV</sequence>
<dbReference type="PROSITE" id="PS51228">
    <property type="entry name" value="ACB_2"/>
    <property type="match status" value="1"/>
</dbReference>
<reference evidence="7" key="3">
    <citation type="submission" date="2015-06" db="UniProtKB">
        <authorList>
            <consortium name="EnsemblProtists"/>
        </authorList>
    </citation>
    <scope>IDENTIFICATION</scope>
</reference>
<evidence type="ECO:0000256" key="3">
    <source>
        <dbReference type="SAM" id="MobiDB-lite"/>
    </source>
</evidence>
<feature type="compositionally biased region" description="Acidic residues" evidence="3">
    <location>
        <begin position="176"/>
        <end position="190"/>
    </location>
</feature>
<feature type="region of interest" description="Disordered" evidence="3">
    <location>
        <begin position="168"/>
        <end position="191"/>
    </location>
</feature>
<feature type="chain" id="PRO_5008770143" evidence="4">
    <location>
        <begin position="27"/>
        <end position="208"/>
    </location>
</feature>
<protein>
    <submittedName>
        <fullName evidence="6">Acyl-CoA binding protein</fullName>
    </submittedName>
</protein>
<dbReference type="InterPro" id="IPR000582">
    <property type="entry name" value="Acyl-CoA-binding_protein"/>
</dbReference>
<dbReference type="HOGENOM" id="CLU_1323088_0_0_1"/>
<dbReference type="Proteomes" id="UP000011087">
    <property type="component" value="Unassembled WGS sequence"/>
</dbReference>
<dbReference type="PaxDb" id="55529-EKX36059"/>
<dbReference type="InterPro" id="IPR035984">
    <property type="entry name" value="Acyl-CoA-binding_sf"/>
</dbReference>
<dbReference type="KEGG" id="gtt:GUITHDRAFT_146055"/>
<dbReference type="Pfam" id="PF00887">
    <property type="entry name" value="ACBP"/>
    <property type="match status" value="1"/>
</dbReference>